<proteinExistence type="inferred from homology"/>
<dbReference type="InterPro" id="IPR005119">
    <property type="entry name" value="LysR_subst-bd"/>
</dbReference>
<dbReference type="Gene3D" id="3.40.190.290">
    <property type="match status" value="1"/>
</dbReference>
<evidence type="ECO:0000256" key="4">
    <source>
        <dbReference type="ARBA" id="ARBA00023163"/>
    </source>
</evidence>
<dbReference type="PROSITE" id="PS50931">
    <property type="entry name" value="HTH_LYSR"/>
    <property type="match status" value="1"/>
</dbReference>
<dbReference type="SUPFAM" id="SSF46785">
    <property type="entry name" value="Winged helix' DNA-binding domain"/>
    <property type="match status" value="1"/>
</dbReference>
<gene>
    <name evidence="6" type="primary">cysL</name>
    <name evidence="6" type="ORF">GCM10008967_16160</name>
</gene>
<organism evidence="6 7">
    <name type="scientific">Bacillus carboniphilus</name>
    <dbReference type="NCBI Taxonomy" id="86663"/>
    <lineage>
        <taxon>Bacteria</taxon>
        <taxon>Bacillati</taxon>
        <taxon>Bacillota</taxon>
        <taxon>Bacilli</taxon>
        <taxon>Bacillales</taxon>
        <taxon>Bacillaceae</taxon>
        <taxon>Bacillus</taxon>
    </lineage>
</organism>
<accession>A0ABP3FW26</accession>
<comment type="caution">
    <text evidence="6">The sequence shown here is derived from an EMBL/GenBank/DDBJ whole genome shotgun (WGS) entry which is preliminary data.</text>
</comment>
<dbReference type="InterPro" id="IPR000847">
    <property type="entry name" value="LysR_HTH_N"/>
</dbReference>
<evidence type="ECO:0000256" key="2">
    <source>
        <dbReference type="ARBA" id="ARBA00023015"/>
    </source>
</evidence>
<protein>
    <submittedName>
        <fullName evidence="6">CysJI operon transcriptional regulator CysL</fullName>
    </submittedName>
</protein>
<dbReference type="PRINTS" id="PR00039">
    <property type="entry name" value="HTHLYSR"/>
</dbReference>
<evidence type="ECO:0000313" key="7">
    <source>
        <dbReference type="Proteomes" id="UP001500782"/>
    </source>
</evidence>
<sequence>MDQHLLTFITVTDKQSFTKAAEHLHLTQSAVSLEIKNLEAKYGVKLLDRSNKFVRLTKAGEILYAHAKEILALHERAIRMIDDLSSNASGPLAIGSSYTFGEYALPKIVAKFILKHPNITPNITIRNTKRIIEQVLKKDIDVGIIEGTASHSDIIVNTFTQDEMTIIIPPEHRLAKMQEASGAELESETWILREKGSGTREMTNRVFQEMGISPSSIMEFGSSQTIKEAVENGLGISVISNWVIKKEVDYGLLVPLRIKGKSFKRDIAIVTHISQINTKATDLFIDFLRSSVVD</sequence>
<dbReference type="RefSeq" id="WP_343798014.1">
    <property type="nucleotide sequence ID" value="NZ_BAAADJ010000017.1"/>
</dbReference>
<evidence type="ECO:0000259" key="5">
    <source>
        <dbReference type="PROSITE" id="PS50931"/>
    </source>
</evidence>
<reference evidence="7" key="1">
    <citation type="journal article" date="2019" name="Int. J. Syst. Evol. Microbiol.">
        <title>The Global Catalogue of Microorganisms (GCM) 10K type strain sequencing project: providing services to taxonomists for standard genome sequencing and annotation.</title>
        <authorList>
            <consortium name="The Broad Institute Genomics Platform"/>
            <consortium name="The Broad Institute Genome Sequencing Center for Infectious Disease"/>
            <person name="Wu L."/>
            <person name="Ma J."/>
        </authorList>
    </citation>
    <scope>NUCLEOTIDE SEQUENCE [LARGE SCALE GENOMIC DNA]</scope>
    <source>
        <strain evidence="7">JCM 9731</strain>
    </source>
</reference>
<dbReference type="Pfam" id="PF03466">
    <property type="entry name" value="LysR_substrate"/>
    <property type="match status" value="1"/>
</dbReference>
<dbReference type="EMBL" id="BAAADJ010000017">
    <property type="protein sequence ID" value="GAA0326402.1"/>
    <property type="molecule type" value="Genomic_DNA"/>
</dbReference>
<keyword evidence="2" id="KW-0805">Transcription regulation</keyword>
<keyword evidence="7" id="KW-1185">Reference proteome</keyword>
<keyword evidence="3" id="KW-0238">DNA-binding</keyword>
<keyword evidence="4" id="KW-0804">Transcription</keyword>
<name>A0ABP3FW26_9BACI</name>
<dbReference type="InterPro" id="IPR036388">
    <property type="entry name" value="WH-like_DNA-bd_sf"/>
</dbReference>
<dbReference type="Pfam" id="PF00126">
    <property type="entry name" value="HTH_1"/>
    <property type="match status" value="1"/>
</dbReference>
<evidence type="ECO:0000256" key="1">
    <source>
        <dbReference type="ARBA" id="ARBA00009437"/>
    </source>
</evidence>
<dbReference type="Proteomes" id="UP001500782">
    <property type="component" value="Unassembled WGS sequence"/>
</dbReference>
<dbReference type="PANTHER" id="PTHR30126:SF39">
    <property type="entry name" value="HTH-TYPE TRANSCRIPTIONAL REGULATOR CYSL"/>
    <property type="match status" value="1"/>
</dbReference>
<dbReference type="SUPFAM" id="SSF53850">
    <property type="entry name" value="Periplasmic binding protein-like II"/>
    <property type="match status" value="1"/>
</dbReference>
<dbReference type="PANTHER" id="PTHR30126">
    <property type="entry name" value="HTH-TYPE TRANSCRIPTIONAL REGULATOR"/>
    <property type="match status" value="1"/>
</dbReference>
<evidence type="ECO:0000313" key="6">
    <source>
        <dbReference type="EMBL" id="GAA0326402.1"/>
    </source>
</evidence>
<dbReference type="InterPro" id="IPR036390">
    <property type="entry name" value="WH_DNA-bd_sf"/>
</dbReference>
<feature type="domain" description="HTH lysR-type" evidence="5">
    <location>
        <begin position="1"/>
        <end position="57"/>
    </location>
</feature>
<dbReference type="Gene3D" id="1.10.10.10">
    <property type="entry name" value="Winged helix-like DNA-binding domain superfamily/Winged helix DNA-binding domain"/>
    <property type="match status" value="1"/>
</dbReference>
<evidence type="ECO:0000256" key="3">
    <source>
        <dbReference type="ARBA" id="ARBA00023125"/>
    </source>
</evidence>
<comment type="similarity">
    <text evidence="1">Belongs to the LysR transcriptional regulatory family.</text>
</comment>
<dbReference type="CDD" id="cd08420">
    <property type="entry name" value="PBP2_CysL_like"/>
    <property type="match status" value="1"/>
</dbReference>